<dbReference type="EMBL" id="JAGMVJ010000005">
    <property type="protein sequence ID" value="KAH7090596.1"/>
    <property type="molecule type" value="Genomic_DNA"/>
</dbReference>
<organism evidence="4 5">
    <name type="scientific">Paraphoma chrysanthemicola</name>
    <dbReference type="NCBI Taxonomy" id="798071"/>
    <lineage>
        <taxon>Eukaryota</taxon>
        <taxon>Fungi</taxon>
        <taxon>Dikarya</taxon>
        <taxon>Ascomycota</taxon>
        <taxon>Pezizomycotina</taxon>
        <taxon>Dothideomycetes</taxon>
        <taxon>Pleosporomycetidae</taxon>
        <taxon>Pleosporales</taxon>
        <taxon>Pleosporineae</taxon>
        <taxon>Phaeosphaeriaceae</taxon>
        <taxon>Paraphoma</taxon>
    </lineage>
</organism>
<evidence type="ECO:0000313" key="4">
    <source>
        <dbReference type="EMBL" id="KAH7090596.1"/>
    </source>
</evidence>
<dbReference type="SUPFAM" id="SSF48403">
    <property type="entry name" value="Ankyrin repeat"/>
    <property type="match status" value="1"/>
</dbReference>
<sequence>MDGLSAAASIWSLAQATGALVKYFNTAKSGNKDIKHLQRELATLNSLLITLINLKFHFENSQTSQEWNGAIRVLGVDHGPFAECADTMSQLHKKITSRNGVRAIAMWPFIKDDAQDMLNKIERLKSVISLVLSVDQLKLSDMIITEVKELGSKFSSSHDRERLQEALSWISSLNFRTQQDHHKSFIEEDNGTWFLRSQEFELWLEQPGQTLFCPGIPGAGKTMMAATAIDHIESKILDLQPNNNIAYIFCDYNSEQEQSVQQLLGALVQQLVQNNRDLAGPLLILHEAHAEKKTFPSIEEITKTLQSMMLEQADVYVIVDAIDECSPKSRKRRQFISALQKLQATTDTLHLLVTSRFTPEIVEAFKSSPLLEIKAHVDDVRNYVRSRIQDFRAPLRNDWQTKVEDAVIGSTNGMFLLARFLVDRFADFHTLKQVKQLVNDLAKDSNTPKTASDIYQDMYRAIMRRIQGQAVSEGQLAKKALMWISNAARLLTVQELCTALSIELEDTEFDEDQLVAIDLIVSVCAGLVVVEKGSNLVRLVHFTAQEFFNSLDRDRRQAEQLEMAKICLTYLCFDAFKAKQKQEAEDADSEAAELFKMGPGWLLHFDAWGNSNGGHGSYDSIRSGEIQGISLPVSTAGDATAFLDYAANFWALHARTCQSEVEALALHLLVDQYLAAHAFINAKSLHDNWAYLRINPGQASTRITGLHLVAATGLEHLCRKLLDLVDATPTIHADAKDDGGRTALIWAAHHGHEQVVKMLLARDDVRHDREDHRRDIALNYAARQGQTAVVRLLTEIDRIMTNNVGNSYAARSMHHYWERREIAYWVCRENAFGETAIVLAALEGHEETVRLLYEHDEESLNREVMFGLWPIHIAAQRRPAAVMKLLIDDYNVAADIEDPKGYSPFVLAADWNNEEIVRYFLQEKKRFLEDKPDMVVKAAKVAAANWKREGILKLIVEETGTILTRSHVDELLDAAVSAGNVNIAIFLAAKKAELEPEQ</sequence>
<dbReference type="SUPFAM" id="SSF52540">
    <property type="entry name" value="P-loop containing nucleoside triphosphate hydrolases"/>
    <property type="match status" value="1"/>
</dbReference>
<dbReference type="PANTHER" id="PTHR10039:SF15">
    <property type="entry name" value="NACHT DOMAIN-CONTAINING PROTEIN"/>
    <property type="match status" value="1"/>
</dbReference>
<dbReference type="Gene3D" id="1.25.40.20">
    <property type="entry name" value="Ankyrin repeat-containing domain"/>
    <property type="match status" value="2"/>
</dbReference>
<evidence type="ECO:0000313" key="5">
    <source>
        <dbReference type="Proteomes" id="UP000813461"/>
    </source>
</evidence>
<keyword evidence="5" id="KW-1185">Reference proteome</keyword>
<evidence type="ECO:0000259" key="3">
    <source>
        <dbReference type="Pfam" id="PF24883"/>
    </source>
</evidence>
<proteinExistence type="predicted"/>
<dbReference type="InterPro" id="IPR056884">
    <property type="entry name" value="NPHP3-like_N"/>
</dbReference>
<dbReference type="AlphaFoldDB" id="A0A8K0W0P5"/>
<dbReference type="InterPro" id="IPR054471">
    <property type="entry name" value="GPIID_WHD"/>
</dbReference>
<comment type="caution">
    <text evidence="4">The sequence shown here is derived from an EMBL/GenBank/DDBJ whole genome shotgun (WGS) entry which is preliminary data.</text>
</comment>
<dbReference type="Proteomes" id="UP000813461">
    <property type="component" value="Unassembled WGS sequence"/>
</dbReference>
<dbReference type="Gene3D" id="3.40.50.300">
    <property type="entry name" value="P-loop containing nucleotide triphosphate hydrolases"/>
    <property type="match status" value="1"/>
</dbReference>
<dbReference type="InterPro" id="IPR027417">
    <property type="entry name" value="P-loop_NTPase"/>
</dbReference>
<dbReference type="PANTHER" id="PTHR10039">
    <property type="entry name" value="AMELOGENIN"/>
    <property type="match status" value="1"/>
</dbReference>
<feature type="domain" description="Nephrocystin 3-like N-terminal" evidence="3">
    <location>
        <begin position="191"/>
        <end position="356"/>
    </location>
</feature>
<accession>A0A8K0W0P5</accession>
<protein>
    <recommendedName>
        <fullName evidence="6">NACHT domain-containing protein</fullName>
    </recommendedName>
</protein>
<dbReference type="InterPro" id="IPR036770">
    <property type="entry name" value="Ankyrin_rpt-contain_sf"/>
</dbReference>
<reference evidence="4" key="1">
    <citation type="journal article" date="2021" name="Nat. Commun.">
        <title>Genetic determinants of endophytism in the Arabidopsis root mycobiome.</title>
        <authorList>
            <person name="Mesny F."/>
            <person name="Miyauchi S."/>
            <person name="Thiergart T."/>
            <person name="Pickel B."/>
            <person name="Atanasova L."/>
            <person name="Karlsson M."/>
            <person name="Huettel B."/>
            <person name="Barry K.W."/>
            <person name="Haridas S."/>
            <person name="Chen C."/>
            <person name="Bauer D."/>
            <person name="Andreopoulos W."/>
            <person name="Pangilinan J."/>
            <person name="LaButti K."/>
            <person name="Riley R."/>
            <person name="Lipzen A."/>
            <person name="Clum A."/>
            <person name="Drula E."/>
            <person name="Henrissat B."/>
            <person name="Kohler A."/>
            <person name="Grigoriev I.V."/>
            <person name="Martin F.M."/>
            <person name="Hacquard S."/>
        </authorList>
    </citation>
    <scope>NUCLEOTIDE SEQUENCE</scope>
    <source>
        <strain evidence="4">MPI-SDFR-AT-0120</strain>
    </source>
</reference>
<name>A0A8K0W0P5_9PLEO</name>
<dbReference type="InterPro" id="IPR002110">
    <property type="entry name" value="Ankyrin_rpt"/>
</dbReference>
<evidence type="ECO:0000259" key="2">
    <source>
        <dbReference type="Pfam" id="PF22939"/>
    </source>
</evidence>
<feature type="domain" description="GPI inositol-deacylase winged helix" evidence="2">
    <location>
        <begin position="473"/>
        <end position="553"/>
    </location>
</feature>
<dbReference type="Pfam" id="PF12796">
    <property type="entry name" value="Ank_2"/>
    <property type="match status" value="2"/>
</dbReference>
<evidence type="ECO:0000256" key="1">
    <source>
        <dbReference type="ARBA" id="ARBA00022737"/>
    </source>
</evidence>
<dbReference type="SMART" id="SM00248">
    <property type="entry name" value="ANK"/>
    <property type="match status" value="7"/>
</dbReference>
<dbReference type="Pfam" id="PF22939">
    <property type="entry name" value="WHD_GPIID"/>
    <property type="match status" value="1"/>
</dbReference>
<evidence type="ECO:0008006" key="6">
    <source>
        <dbReference type="Google" id="ProtNLM"/>
    </source>
</evidence>
<keyword evidence="1" id="KW-0677">Repeat</keyword>
<dbReference type="Pfam" id="PF24883">
    <property type="entry name" value="NPHP3_N"/>
    <property type="match status" value="1"/>
</dbReference>
<dbReference type="OrthoDB" id="3694549at2759"/>
<gene>
    <name evidence="4" type="ORF">FB567DRAFT_546774</name>
</gene>